<dbReference type="EMBL" id="JBBXMP010000024">
    <property type="protein sequence ID" value="KAL0067624.1"/>
    <property type="molecule type" value="Genomic_DNA"/>
</dbReference>
<keyword evidence="16" id="KW-1185">Reference proteome</keyword>
<keyword evidence="3 12" id="KW-0240">DNA-directed RNA polymerase</keyword>
<evidence type="ECO:0000256" key="11">
    <source>
        <dbReference type="ARBA" id="ARBA00048552"/>
    </source>
</evidence>
<comment type="similarity">
    <text evidence="2 12">Belongs to the RNA polymerase beta' chain family.</text>
</comment>
<evidence type="ECO:0000313" key="16">
    <source>
        <dbReference type="Proteomes" id="UP001437256"/>
    </source>
</evidence>
<evidence type="ECO:0000256" key="2">
    <source>
        <dbReference type="ARBA" id="ARBA00006460"/>
    </source>
</evidence>
<keyword evidence="7" id="KW-0862">Zinc</keyword>
<evidence type="ECO:0000256" key="1">
    <source>
        <dbReference type="ARBA" id="ARBA00004123"/>
    </source>
</evidence>
<feature type="compositionally biased region" description="Acidic residues" evidence="13">
    <location>
        <begin position="1446"/>
        <end position="1456"/>
    </location>
</feature>
<dbReference type="InterPro" id="IPR045867">
    <property type="entry name" value="DNA-dir_RpoC_beta_prime"/>
</dbReference>
<evidence type="ECO:0000313" key="15">
    <source>
        <dbReference type="EMBL" id="KAL0067624.1"/>
    </source>
</evidence>
<feature type="region of interest" description="Disordered" evidence="13">
    <location>
        <begin position="274"/>
        <end position="353"/>
    </location>
</feature>
<keyword evidence="9 12" id="KW-0804">Transcription</keyword>
<feature type="compositionally biased region" description="Polar residues" evidence="13">
    <location>
        <begin position="286"/>
        <end position="295"/>
    </location>
</feature>
<dbReference type="PANTHER" id="PTHR19376">
    <property type="entry name" value="DNA-DIRECTED RNA POLYMERASE"/>
    <property type="match status" value="1"/>
</dbReference>
<feature type="compositionally biased region" description="Low complexity" evidence="13">
    <location>
        <begin position="1502"/>
        <end position="1511"/>
    </location>
</feature>
<dbReference type="Gene3D" id="1.10.274.100">
    <property type="entry name" value="RNA polymerase Rpb1, domain 3"/>
    <property type="match status" value="1"/>
</dbReference>
<dbReference type="Pfam" id="PF04997">
    <property type="entry name" value="RNA_pol_Rpb1_1"/>
    <property type="match status" value="1"/>
</dbReference>
<evidence type="ECO:0000256" key="3">
    <source>
        <dbReference type="ARBA" id="ARBA00022478"/>
    </source>
</evidence>
<dbReference type="InterPro" id="IPR007083">
    <property type="entry name" value="RNA_pol_Rpb1_4"/>
</dbReference>
<evidence type="ECO:0000256" key="6">
    <source>
        <dbReference type="ARBA" id="ARBA00022723"/>
    </source>
</evidence>
<dbReference type="Proteomes" id="UP001437256">
    <property type="component" value="Unassembled WGS sequence"/>
</dbReference>
<dbReference type="Pfam" id="PF05000">
    <property type="entry name" value="RNA_pol_Rpb1_4"/>
    <property type="match status" value="1"/>
</dbReference>
<dbReference type="InterPro" id="IPR047107">
    <property type="entry name" value="DNA-dir_RNA_pol1_lsu_C"/>
</dbReference>
<evidence type="ECO:0000256" key="10">
    <source>
        <dbReference type="ARBA" id="ARBA00023242"/>
    </source>
</evidence>
<keyword evidence="5 12" id="KW-0548">Nucleotidyltransferase</keyword>
<dbReference type="InterPro" id="IPR015699">
    <property type="entry name" value="DNA-dir_RNA_pol1_lsu_N"/>
</dbReference>
<dbReference type="Pfam" id="PF04998">
    <property type="entry name" value="RNA_pol_Rpb1_5"/>
    <property type="match status" value="1"/>
</dbReference>
<dbReference type="InterPro" id="IPR000722">
    <property type="entry name" value="RNA_pol_asu"/>
</dbReference>
<dbReference type="EC" id="2.7.7.6" evidence="12"/>
<dbReference type="Gene3D" id="3.30.1490.180">
    <property type="entry name" value="RNA polymerase ii"/>
    <property type="match status" value="1"/>
</dbReference>
<evidence type="ECO:0000256" key="7">
    <source>
        <dbReference type="ARBA" id="ARBA00022833"/>
    </source>
</evidence>
<dbReference type="InterPro" id="IPR007080">
    <property type="entry name" value="RNA_pol_Rpb1_1"/>
</dbReference>
<name>A0ABR3A2N5_9AGAR</name>
<dbReference type="Gene3D" id="1.10.132.30">
    <property type="match status" value="1"/>
</dbReference>
<dbReference type="InterPro" id="IPR042102">
    <property type="entry name" value="RNA_pol_Rpb1_3_sf"/>
</dbReference>
<dbReference type="CDD" id="cd02735">
    <property type="entry name" value="RNAP_I_Rpa1_C"/>
    <property type="match status" value="1"/>
</dbReference>
<feature type="region of interest" description="Disordered" evidence="13">
    <location>
        <begin position="151"/>
        <end position="193"/>
    </location>
</feature>
<evidence type="ECO:0000256" key="9">
    <source>
        <dbReference type="ARBA" id="ARBA00023163"/>
    </source>
</evidence>
<comment type="subcellular location">
    <subcellularLocation>
        <location evidence="1">Nucleus</location>
    </subcellularLocation>
</comment>
<proteinExistence type="inferred from homology"/>
<dbReference type="Pfam" id="PF00623">
    <property type="entry name" value="RNA_pol_Rpb1_2"/>
    <property type="match status" value="1"/>
</dbReference>
<organism evidence="15 16">
    <name type="scientific">Marasmius tenuissimus</name>
    <dbReference type="NCBI Taxonomy" id="585030"/>
    <lineage>
        <taxon>Eukaryota</taxon>
        <taxon>Fungi</taxon>
        <taxon>Dikarya</taxon>
        <taxon>Basidiomycota</taxon>
        <taxon>Agaricomycotina</taxon>
        <taxon>Agaricomycetes</taxon>
        <taxon>Agaricomycetidae</taxon>
        <taxon>Agaricales</taxon>
        <taxon>Marasmiineae</taxon>
        <taxon>Marasmiaceae</taxon>
        <taxon>Marasmius</taxon>
    </lineage>
</organism>
<feature type="compositionally biased region" description="Acidic residues" evidence="13">
    <location>
        <begin position="163"/>
        <end position="192"/>
    </location>
</feature>
<evidence type="ECO:0000256" key="4">
    <source>
        <dbReference type="ARBA" id="ARBA00022679"/>
    </source>
</evidence>
<comment type="function">
    <text evidence="12">DNA-dependent RNA polymerase catalyzes the transcription of DNA into RNA using the four ribonucleoside triphosphates as substrates.</text>
</comment>
<dbReference type="Pfam" id="PF04983">
    <property type="entry name" value="RNA_pol_Rpb1_3"/>
    <property type="match status" value="1"/>
</dbReference>
<dbReference type="Gene3D" id="2.40.40.20">
    <property type="match status" value="1"/>
</dbReference>
<keyword evidence="4 12" id="KW-0808">Transferase</keyword>
<dbReference type="SMART" id="SM00663">
    <property type="entry name" value="RPOLA_N"/>
    <property type="match status" value="1"/>
</dbReference>
<dbReference type="InterPro" id="IPR007066">
    <property type="entry name" value="RNA_pol_Rpb1_3"/>
</dbReference>
<dbReference type="CDD" id="cd01435">
    <property type="entry name" value="RNAP_I_RPA1_N"/>
    <property type="match status" value="1"/>
</dbReference>
<gene>
    <name evidence="15" type="ORF">AAF712_005339</name>
</gene>
<dbReference type="PANTHER" id="PTHR19376:SF11">
    <property type="entry name" value="DNA-DIRECTED RNA POLYMERASE I SUBUNIT RPA1"/>
    <property type="match status" value="1"/>
</dbReference>
<feature type="region of interest" description="Disordered" evidence="13">
    <location>
        <begin position="1414"/>
        <end position="1484"/>
    </location>
</feature>
<feature type="compositionally biased region" description="Acidic residues" evidence="13">
    <location>
        <begin position="1471"/>
        <end position="1484"/>
    </location>
</feature>
<evidence type="ECO:0000259" key="14">
    <source>
        <dbReference type="SMART" id="SM00663"/>
    </source>
</evidence>
<evidence type="ECO:0000256" key="12">
    <source>
        <dbReference type="RuleBase" id="RU004279"/>
    </source>
</evidence>
<dbReference type="InterPro" id="IPR038120">
    <property type="entry name" value="Rpb1_funnel_sf"/>
</dbReference>
<dbReference type="Gene3D" id="1.10.150.390">
    <property type="match status" value="1"/>
</dbReference>
<evidence type="ECO:0000256" key="13">
    <source>
        <dbReference type="SAM" id="MobiDB-lite"/>
    </source>
</evidence>
<sequence>MNISHSIQSTVAGVSFSFLTAEDVRRISVKQIVNPVLLDALNRPNIGGLYDPSLGPSDRSDLCGTCRLNYFTCPGHFGHIELPAPVFHPLFFANMYNLFRGTCLFCHHFKIDREELCRYVGKFRLLEYGLLEAAHGLDDLHRLVTARAKAESKKKGKKKATQGDEEEEDHSEESEDSDNAGEDKDSEEDESPVEFMSRVNRYVALHLSRASGSTRDSYKDGLVYQARKELINEFLKATILGRCQNEGCGSYGYTFRKEGYTKIIEYDLSPKQKVRNTKTRPDVLLGSTTKSSNARSEQDDSDVEMSSPESDDDGESIAAEDQEDEEDEEEEVNTKEDNLPRAANGKIKTKRGRNERVIAPEECRAHLRRLFKNESTMCSLLYGKHGPFAKITSEGLSLASADMFFLEVITVPPTRFRPPAKMNDTLFEHPQNELLAKVLQTSYRLRDLNNNLKEVSTKGPQYDEVARKKLMGSLLEALIQLQVDVNSFMDSSKNPAPVRQGKLPPSGVKQGLEKKEGLFRKHMMGKRVNYAARSVISPDVNIEPNEIGIPPVFAKKLTFPEPVTPFNFHKLRQQVINGPRVHPGASMVEFEDGHQVSLDKLGVEQRTAIANQLLTPQEGGRTASGGRKGLRTRTTAINKKVYRHLENGDILILNRQPTLHKPSMMTHKARILHGEKTIRMHYANCNSYNGFDPLIADFDGDEMNIHFPQNQVARAEAEMLSNTDNQYLVPTSGNPLRGLIQDHVVAGVWMTSQGTFFTREEYFQLLYGALRPEDDANSLLKTLPPTIWKPVPLWTGKQVISTVLKNITPENMEGIHLNAGTKVPGHLWGSDSKEDKVIFMDGELLSGVLDKAAFGASDYGLVHSVYELYGAETAGRLLGILSRLFTKFLQHRAFTCRMDDLTLTPEGNDKRNEILQRGKNLGTEGAIENFPSLSETPKEEITSALKSLLQDVLRDDNKMAGLDMTVKTKLSKLTSEISEACLPHKLLRKFPHNNMQTMTLSGAKGSAVNARQISCALGQQELEGRRVPVMVSGKTLPSFKAFETKAIAGGYVASRFLTGVKPQEFYFHCMAGREGLIDTAVKTSRSGYLQRCLIKHLEGARVHYDNTVRNSDDSVYQFHYGGDALDVTKQKHLYQFDFIAQNERSWINILKPGMIGKFAGSGAASKYMKKVLKKKPAKRGKYEPALSVYNPARELGATSEQFAEAMEAYIKSNPRNLLDDGPEPQWKSRRQRMSVNHFRLLMHIKYMRSLVEPGESVGLLASQGVGEPSTQMTLNTFHFAGHGAANVTLGIPRLREIVMTASQKPKTPSMTMRIRAGTAQEDVDRFCKRATKLSLSQIVEHIAVTERLQTNGDARRRLYTIELFLFPKEEYEAEYDTDPSEVLSSFAVKFPLTLKKEMAAEMKKVNADMRNQISQLGQGKKSKDDRGQDAAEDGDDEPRTSKNDEEGSEIGDGDADDEKRARQQKQQASYESDEDDEDENEEMAPYNDEELEAEYAEKVGEAQKQSESQPKPKSKSFKAQVGRVEEAFQLNFPPAESFAFEDSKATFVLSFSSDLPKLLLVGIIERTCRATVVREIPGITDCFQNKEEKNGQDAVIKLTTNGSNFKGMWAFASSADETILEDDEIYSNDIYSILKTYGVEMARAAILNEMSGIFGLYKIQVDRRHLELIADYMTFDGGYKPFNRKGLSASPSPLLKASYETTAAFLSDATLHGDFDDLKTPSGNVVLGRPSSTGTGAFEVHMPVQPVH</sequence>
<dbReference type="Gene3D" id="6.10.250.2940">
    <property type="match status" value="1"/>
</dbReference>
<keyword evidence="10" id="KW-0539">Nucleus</keyword>
<accession>A0ABR3A2N5</accession>
<comment type="caution">
    <text evidence="15">The sequence shown here is derived from an EMBL/GenBank/DDBJ whole genome shotgun (WGS) entry which is preliminary data.</text>
</comment>
<protein>
    <recommendedName>
        <fullName evidence="12">DNA-directed RNA polymerase subunit</fullName>
        <ecNumber evidence="12">2.7.7.6</ecNumber>
    </recommendedName>
</protein>
<feature type="domain" description="RNA polymerase N-terminal" evidence="14">
    <location>
        <begin position="402"/>
        <end position="751"/>
    </location>
</feature>
<dbReference type="Gene3D" id="1.10.357.120">
    <property type="match status" value="1"/>
</dbReference>
<dbReference type="InterPro" id="IPR006592">
    <property type="entry name" value="RNA_pol_N"/>
</dbReference>
<dbReference type="InterPro" id="IPR007081">
    <property type="entry name" value="RNA_pol_Rpb1_5"/>
</dbReference>
<feature type="region of interest" description="Disordered" evidence="13">
    <location>
        <begin position="1497"/>
        <end position="1518"/>
    </location>
</feature>
<keyword evidence="8" id="KW-0460">Magnesium</keyword>
<feature type="compositionally biased region" description="Acidic residues" evidence="13">
    <location>
        <begin position="299"/>
        <end position="331"/>
    </location>
</feature>
<reference evidence="15 16" key="1">
    <citation type="submission" date="2024-05" db="EMBL/GenBank/DDBJ databases">
        <title>A draft genome resource for the thread blight pathogen Marasmius tenuissimus strain MS-2.</title>
        <authorList>
            <person name="Yulfo-Soto G.E."/>
            <person name="Baruah I.K."/>
            <person name="Amoako-Attah I."/>
            <person name="Bukari Y."/>
            <person name="Meinhardt L.W."/>
            <person name="Bailey B.A."/>
            <person name="Cohen S.P."/>
        </authorList>
    </citation>
    <scope>NUCLEOTIDE SEQUENCE [LARGE SCALE GENOMIC DNA]</scope>
    <source>
        <strain evidence="15 16">MS-2</strain>
    </source>
</reference>
<dbReference type="Gene3D" id="3.30.70.2850">
    <property type="match status" value="1"/>
</dbReference>
<dbReference type="Gene3D" id="4.10.860.120">
    <property type="entry name" value="RNA polymerase II, clamp domain"/>
    <property type="match status" value="1"/>
</dbReference>
<dbReference type="InterPro" id="IPR044893">
    <property type="entry name" value="RNA_pol_Rpb1_clamp_domain"/>
</dbReference>
<keyword evidence="6" id="KW-0479">Metal-binding</keyword>
<evidence type="ECO:0000256" key="8">
    <source>
        <dbReference type="ARBA" id="ARBA00022842"/>
    </source>
</evidence>
<dbReference type="SUPFAM" id="SSF64484">
    <property type="entry name" value="beta and beta-prime subunits of DNA dependent RNA-polymerase"/>
    <property type="match status" value="1"/>
</dbReference>
<comment type="catalytic activity">
    <reaction evidence="11 12">
        <text>RNA(n) + a ribonucleoside 5'-triphosphate = RNA(n+1) + diphosphate</text>
        <dbReference type="Rhea" id="RHEA:21248"/>
        <dbReference type="Rhea" id="RHEA-COMP:14527"/>
        <dbReference type="Rhea" id="RHEA-COMP:17342"/>
        <dbReference type="ChEBI" id="CHEBI:33019"/>
        <dbReference type="ChEBI" id="CHEBI:61557"/>
        <dbReference type="ChEBI" id="CHEBI:140395"/>
        <dbReference type="EC" id="2.7.7.6"/>
    </reaction>
</comment>
<evidence type="ECO:0000256" key="5">
    <source>
        <dbReference type="ARBA" id="ARBA00022695"/>
    </source>
</evidence>